<evidence type="ECO:0000256" key="1">
    <source>
        <dbReference type="SAM" id="Phobius"/>
    </source>
</evidence>
<organism evidence="2 3">
    <name type="scientific">Engystomops pustulosus</name>
    <name type="common">Tungara frog</name>
    <name type="synonym">Physalaemus pustulosus</name>
    <dbReference type="NCBI Taxonomy" id="76066"/>
    <lineage>
        <taxon>Eukaryota</taxon>
        <taxon>Metazoa</taxon>
        <taxon>Chordata</taxon>
        <taxon>Craniata</taxon>
        <taxon>Vertebrata</taxon>
        <taxon>Euteleostomi</taxon>
        <taxon>Amphibia</taxon>
        <taxon>Batrachia</taxon>
        <taxon>Anura</taxon>
        <taxon>Neobatrachia</taxon>
        <taxon>Hyloidea</taxon>
        <taxon>Leptodactylidae</taxon>
        <taxon>Leiuperinae</taxon>
        <taxon>Engystomops</taxon>
    </lineage>
</organism>
<evidence type="ECO:0000313" key="2">
    <source>
        <dbReference type="EMBL" id="KAG8567444.1"/>
    </source>
</evidence>
<accession>A0AAV7B0W8</accession>
<feature type="transmembrane region" description="Helical" evidence="1">
    <location>
        <begin position="12"/>
        <end position="36"/>
    </location>
</feature>
<proteinExistence type="predicted"/>
<dbReference type="AlphaFoldDB" id="A0AAV7B0W8"/>
<gene>
    <name evidence="2" type="ORF">GDO81_013628</name>
</gene>
<comment type="caution">
    <text evidence="2">The sequence shown here is derived from an EMBL/GenBank/DDBJ whole genome shotgun (WGS) entry which is preliminary data.</text>
</comment>
<keyword evidence="1" id="KW-0812">Transmembrane</keyword>
<sequence length="87" mass="10371">MVTQSYKFYKDMYHICKIPFPVTTYGCFFLSIRTYLMTHDFRLSWFFVHLLTLTKGPTKSASLCQLFHIWLISMILLCYSVSPSQRQ</sequence>
<keyword evidence="3" id="KW-1185">Reference proteome</keyword>
<dbReference type="Proteomes" id="UP000824782">
    <property type="component" value="Unassembled WGS sequence"/>
</dbReference>
<evidence type="ECO:0000313" key="3">
    <source>
        <dbReference type="Proteomes" id="UP000824782"/>
    </source>
</evidence>
<keyword evidence="1" id="KW-0472">Membrane</keyword>
<name>A0AAV7B0W8_ENGPU</name>
<reference evidence="2" key="1">
    <citation type="thesis" date="2020" institute="ProQuest LLC" country="789 East Eisenhower Parkway, Ann Arbor, MI, USA">
        <title>Comparative Genomics and Chromosome Evolution.</title>
        <authorList>
            <person name="Mudd A.B."/>
        </authorList>
    </citation>
    <scope>NUCLEOTIDE SEQUENCE</scope>
    <source>
        <strain evidence="2">237g6f4</strain>
        <tissue evidence="2">Blood</tissue>
    </source>
</reference>
<dbReference type="EMBL" id="WNYA01000006">
    <property type="protein sequence ID" value="KAG8567444.1"/>
    <property type="molecule type" value="Genomic_DNA"/>
</dbReference>
<feature type="transmembrane region" description="Helical" evidence="1">
    <location>
        <begin position="60"/>
        <end position="81"/>
    </location>
</feature>
<keyword evidence="1" id="KW-1133">Transmembrane helix</keyword>
<protein>
    <submittedName>
        <fullName evidence="2">Uncharacterized protein</fullName>
    </submittedName>
</protein>